<keyword evidence="12" id="KW-0131">Cell cycle</keyword>
<protein>
    <recommendedName>
        <fullName evidence="15">Kinesin-like protein</fullName>
    </recommendedName>
</protein>
<evidence type="ECO:0000313" key="19">
    <source>
        <dbReference type="Proteomes" id="UP000024635"/>
    </source>
</evidence>
<dbReference type="InterPro" id="IPR027417">
    <property type="entry name" value="P-loop_NTPase"/>
</dbReference>
<keyword evidence="9" id="KW-0175">Coiled coil</keyword>
<comment type="caution">
    <text evidence="18">The sequence shown here is derived from an EMBL/GenBank/DDBJ whole genome shotgun (WGS) entry which is preliminary data.</text>
</comment>
<dbReference type="PANTHER" id="PTHR47971">
    <property type="entry name" value="KINESIN-RELATED PROTEIN 6"/>
    <property type="match status" value="1"/>
</dbReference>
<evidence type="ECO:0000313" key="18">
    <source>
        <dbReference type="EMBL" id="EYB94076.1"/>
    </source>
</evidence>
<dbReference type="InterPro" id="IPR036961">
    <property type="entry name" value="Kinesin_motor_dom_sf"/>
</dbReference>
<keyword evidence="2" id="KW-0963">Cytoplasm</keyword>
<evidence type="ECO:0000259" key="17">
    <source>
        <dbReference type="PROSITE" id="PS50067"/>
    </source>
</evidence>
<dbReference type="PROSITE" id="PS50067">
    <property type="entry name" value="KINESIN_MOTOR_2"/>
    <property type="match status" value="1"/>
</dbReference>
<dbReference type="Gene3D" id="3.40.850.10">
    <property type="entry name" value="Kinesin motor domain"/>
    <property type="match status" value="1"/>
</dbReference>
<evidence type="ECO:0000256" key="5">
    <source>
        <dbReference type="ARBA" id="ARBA00022741"/>
    </source>
</evidence>
<dbReference type="Pfam" id="PF22923">
    <property type="entry name" value="KIF2A-like_1st"/>
    <property type="match status" value="1"/>
</dbReference>
<dbReference type="InterPro" id="IPR019821">
    <property type="entry name" value="Kinesin_motor_CS"/>
</dbReference>
<keyword evidence="6" id="KW-0498">Mitosis</keyword>
<evidence type="ECO:0000256" key="12">
    <source>
        <dbReference type="ARBA" id="ARBA00023306"/>
    </source>
</evidence>
<dbReference type="AlphaFoldDB" id="A0A016SUN4"/>
<dbReference type="GO" id="GO:0051301">
    <property type="term" value="P:cell division"/>
    <property type="evidence" value="ECO:0007669"/>
    <property type="project" value="UniProtKB-KW"/>
</dbReference>
<evidence type="ECO:0000256" key="3">
    <source>
        <dbReference type="ARBA" id="ARBA00022618"/>
    </source>
</evidence>
<dbReference type="GO" id="GO:0007018">
    <property type="term" value="P:microtubule-based movement"/>
    <property type="evidence" value="ECO:0007669"/>
    <property type="project" value="InterPro"/>
</dbReference>
<organism evidence="18 19">
    <name type="scientific">Ancylostoma ceylanicum</name>
    <dbReference type="NCBI Taxonomy" id="53326"/>
    <lineage>
        <taxon>Eukaryota</taxon>
        <taxon>Metazoa</taxon>
        <taxon>Ecdysozoa</taxon>
        <taxon>Nematoda</taxon>
        <taxon>Chromadorea</taxon>
        <taxon>Rhabditida</taxon>
        <taxon>Rhabditina</taxon>
        <taxon>Rhabditomorpha</taxon>
        <taxon>Strongyloidea</taxon>
        <taxon>Ancylostomatidae</taxon>
        <taxon>Ancylostomatinae</taxon>
        <taxon>Ancylostoma</taxon>
    </lineage>
</organism>
<evidence type="ECO:0000256" key="14">
    <source>
        <dbReference type="PROSITE-ProRule" id="PRU00283"/>
    </source>
</evidence>
<dbReference type="PANTHER" id="PTHR47971:SF8">
    <property type="entry name" value="KINESIN-LIKE PROTEIN"/>
    <property type="match status" value="1"/>
</dbReference>
<evidence type="ECO:0000256" key="7">
    <source>
        <dbReference type="ARBA" id="ARBA00022829"/>
    </source>
</evidence>
<reference evidence="19" key="1">
    <citation type="journal article" date="2015" name="Nat. Genet.">
        <title>The genome and transcriptome of the zoonotic hookworm Ancylostoma ceylanicum identify infection-specific gene families.</title>
        <authorList>
            <person name="Schwarz E.M."/>
            <person name="Hu Y."/>
            <person name="Antoshechkin I."/>
            <person name="Miller M.M."/>
            <person name="Sternberg P.W."/>
            <person name="Aroian R.V."/>
        </authorList>
    </citation>
    <scope>NUCLEOTIDE SEQUENCE</scope>
    <source>
        <strain evidence="19">HY135</strain>
    </source>
</reference>
<dbReference type="Proteomes" id="UP000024635">
    <property type="component" value="Unassembled WGS sequence"/>
</dbReference>
<feature type="compositionally biased region" description="Polar residues" evidence="16">
    <location>
        <begin position="95"/>
        <end position="109"/>
    </location>
</feature>
<evidence type="ECO:0000256" key="8">
    <source>
        <dbReference type="ARBA" id="ARBA00022840"/>
    </source>
</evidence>
<evidence type="ECO:0000256" key="4">
    <source>
        <dbReference type="ARBA" id="ARBA00022701"/>
    </source>
</evidence>
<dbReference type="OrthoDB" id="3176171at2759"/>
<dbReference type="PROSITE" id="PS00411">
    <property type="entry name" value="KINESIN_MOTOR_1"/>
    <property type="match status" value="1"/>
</dbReference>
<evidence type="ECO:0000256" key="9">
    <source>
        <dbReference type="ARBA" id="ARBA00023054"/>
    </source>
</evidence>
<feature type="region of interest" description="Disordered" evidence="16">
    <location>
        <begin position="164"/>
        <end position="185"/>
    </location>
</feature>
<dbReference type="Pfam" id="PF00225">
    <property type="entry name" value="Kinesin"/>
    <property type="match status" value="1"/>
</dbReference>
<dbReference type="PRINTS" id="PR00380">
    <property type="entry name" value="KINESINHEAVY"/>
</dbReference>
<dbReference type="GO" id="GO:0005524">
    <property type="term" value="F:ATP binding"/>
    <property type="evidence" value="ECO:0007669"/>
    <property type="project" value="UniProtKB-UniRule"/>
</dbReference>
<gene>
    <name evidence="18" type="primary">Acey_s0176.g569</name>
    <name evidence="18" type="synonym">Acey-klp-7</name>
    <name evidence="18" type="ORF">Y032_0176g569</name>
</gene>
<keyword evidence="11" id="KW-0206">Cytoskeleton</keyword>
<dbReference type="InterPro" id="IPR027640">
    <property type="entry name" value="Kinesin-like_fam"/>
</dbReference>
<dbReference type="FunFam" id="3.40.850.10:FF:000012">
    <property type="entry name" value="Kinesin-like protein"/>
    <property type="match status" value="1"/>
</dbReference>
<feature type="region of interest" description="Disordered" evidence="16">
    <location>
        <begin position="95"/>
        <end position="115"/>
    </location>
</feature>
<keyword evidence="5 14" id="KW-0547">Nucleotide-binding</keyword>
<feature type="domain" description="Kinesin motor" evidence="17">
    <location>
        <begin position="347"/>
        <end position="677"/>
    </location>
</feature>
<dbReference type="GO" id="GO:0005828">
    <property type="term" value="C:kinetochore microtubule"/>
    <property type="evidence" value="ECO:0007669"/>
    <property type="project" value="UniProtKB-ARBA"/>
</dbReference>
<name>A0A016SUN4_9BILA</name>
<keyword evidence="4 15" id="KW-0493">Microtubule</keyword>
<evidence type="ECO:0000256" key="13">
    <source>
        <dbReference type="ARBA" id="ARBA00061030"/>
    </source>
</evidence>
<comment type="subcellular location">
    <subcellularLocation>
        <location evidence="1">Cytoplasm</location>
        <location evidence="1">Cytoskeleton</location>
        <location evidence="1">Spindle pole</location>
    </subcellularLocation>
</comment>
<proteinExistence type="inferred from homology"/>
<dbReference type="GO" id="GO:0007059">
    <property type="term" value="P:chromosome segregation"/>
    <property type="evidence" value="ECO:0007669"/>
    <property type="project" value="UniProtKB-KW"/>
</dbReference>
<feature type="region of interest" description="Disordered" evidence="16">
    <location>
        <begin position="211"/>
        <end position="249"/>
    </location>
</feature>
<evidence type="ECO:0000256" key="16">
    <source>
        <dbReference type="SAM" id="MobiDB-lite"/>
    </source>
</evidence>
<keyword evidence="3" id="KW-0132">Cell division</keyword>
<dbReference type="GO" id="GO:0008017">
    <property type="term" value="F:microtubule binding"/>
    <property type="evidence" value="ECO:0007669"/>
    <property type="project" value="InterPro"/>
</dbReference>
<evidence type="ECO:0000256" key="2">
    <source>
        <dbReference type="ARBA" id="ARBA00022490"/>
    </source>
</evidence>
<dbReference type="GO" id="GO:0007019">
    <property type="term" value="P:microtubule depolymerization"/>
    <property type="evidence" value="ECO:0007669"/>
    <property type="project" value="TreeGrafter"/>
</dbReference>
<keyword evidence="8 14" id="KW-0067">ATP-binding</keyword>
<evidence type="ECO:0000256" key="6">
    <source>
        <dbReference type="ARBA" id="ARBA00022776"/>
    </source>
</evidence>
<dbReference type="SUPFAM" id="SSF52540">
    <property type="entry name" value="P-loop containing nucleoside triphosphate hydrolases"/>
    <property type="match status" value="1"/>
</dbReference>
<dbReference type="InterPro" id="IPR054473">
    <property type="entry name" value="KIF2A-like_N"/>
</dbReference>
<dbReference type="InterPro" id="IPR001752">
    <property type="entry name" value="Kinesin_motor_dom"/>
</dbReference>
<feature type="region of interest" description="Disordered" evidence="16">
    <location>
        <begin position="290"/>
        <end position="313"/>
    </location>
</feature>
<keyword evidence="10 14" id="KW-0505">Motor protein</keyword>
<dbReference type="SMART" id="SM00129">
    <property type="entry name" value="KISc"/>
    <property type="match status" value="1"/>
</dbReference>
<dbReference type="CDD" id="cd01367">
    <property type="entry name" value="KISc_KIF2_like"/>
    <property type="match status" value="1"/>
</dbReference>
<dbReference type="EMBL" id="JARK01001512">
    <property type="protein sequence ID" value="EYB94076.1"/>
    <property type="molecule type" value="Genomic_DNA"/>
</dbReference>
<dbReference type="GO" id="GO:0000922">
    <property type="term" value="C:spindle pole"/>
    <property type="evidence" value="ECO:0007669"/>
    <property type="project" value="UniProtKB-SubCell"/>
</dbReference>
<feature type="binding site" evidence="14">
    <location>
        <begin position="437"/>
        <end position="444"/>
    </location>
    <ligand>
        <name>ATP</name>
        <dbReference type="ChEBI" id="CHEBI:30616"/>
    </ligand>
</feature>
<dbReference type="STRING" id="53326.A0A016SUN4"/>
<keyword evidence="7" id="KW-0159">Chromosome partition</keyword>
<sequence length="822" mass="92959">MEYCWQRSNRQQGLLPESRRQSFPKNMERIEVGMHVDIQRSDGRVHGAVVSQLKPERRAVLVEWFEKHIFYNMQKVGAVKKAFQKLSHMDLFSNSNSSSFRHGTESTSHQNRKMGETKGKEIDLASLVAINPTLKGKDSLSKTLVHAHDENNDENEMLFDIPRPNRRTALPTQRTASESTSNAASVRRSMLLDRAGSGSDLTIVGEDINHTQNSHQRQAPRGLVAPQKVSIPSTKRAAAGSSAATTPVERAPQPLSMVRSSELEDINDTILLPEPKTKSSTVANIEKLQKEREERRAQQNHVKKQKELEKNIDPGNPNYQFLLMIRDYQSQIDYRPLKMSDQVMDNRISVCVRKRPLNKKEISKKEIEVITIPNRDHLIVHQPQVKVDLTKYLDNQKFRFDYTFDENTSNEMVYKFTAQPLVKTIFDQGFATCFAYGQTGSGKTHTMGGDFTGKNQNCASGIYALTASDVFKMQHSQQYKKLNLSVSCSFFEIYGGKVFDLLKHKALLRVLEDGKKEVQVVGLQEMPVKCENDVLDLIRQGTEMRTAGATSANSNSSRSHAVFQIVLRRDKKLWGKFSLIDLAGNERGQDTGNSDRQTRMEGAEINKSLLALKECIRAMAKNSQHVPFRTSKLTLVLRDSFIGEKARTCMIAMISPGMSSCEHTINTLRYADRVKELGADEGGSSPPMNDEELMLRAGGDDGDNEDADLSLVCSRNGTDKTTFDMMKIVSSLTAAEEDALYSQYNLEQNMKTWLKEMGNLISRSNTVDYDQENYVRDSLNLTNKMWSGLSECVDRLKKWQELQVAEAEMSKKVTRKKLDSHR</sequence>
<dbReference type="GO" id="GO:0003777">
    <property type="term" value="F:microtubule motor activity"/>
    <property type="evidence" value="ECO:0007669"/>
    <property type="project" value="InterPro"/>
</dbReference>
<evidence type="ECO:0000256" key="15">
    <source>
        <dbReference type="RuleBase" id="RU000394"/>
    </source>
</evidence>
<evidence type="ECO:0000256" key="10">
    <source>
        <dbReference type="ARBA" id="ARBA00023175"/>
    </source>
</evidence>
<evidence type="ECO:0000256" key="11">
    <source>
        <dbReference type="ARBA" id="ARBA00023212"/>
    </source>
</evidence>
<accession>A0A016SUN4</accession>
<keyword evidence="19" id="KW-1185">Reference proteome</keyword>
<evidence type="ECO:0000256" key="1">
    <source>
        <dbReference type="ARBA" id="ARBA00004647"/>
    </source>
</evidence>
<feature type="compositionally biased region" description="Polar residues" evidence="16">
    <location>
        <begin position="170"/>
        <end position="184"/>
    </location>
</feature>
<comment type="similarity">
    <text evidence="13">Belongs to the TRAFAC class myosin-kinesin ATPase superfamily. Kinesin family. KIN-13 subfamily.</text>
</comment>